<name>A0A6A5UBR8_9PLEO</name>
<dbReference type="OrthoDB" id="1844152at2759"/>
<accession>A0A6A5UBR8</accession>
<sequence>MPSFDRGGFIVVPPTQLKRLYGLPENKLDSFSSQLTAPSNPNTPSRIWTFCTTPFMLRS</sequence>
<dbReference type="AlphaFoldDB" id="A0A6A5UBR8"/>
<evidence type="ECO:0000313" key="1">
    <source>
        <dbReference type="EMBL" id="KAF1962613.1"/>
    </source>
</evidence>
<evidence type="ECO:0000313" key="2">
    <source>
        <dbReference type="Proteomes" id="UP000800035"/>
    </source>
</evidence>
<dbReference type="EMBL" id="ML976979">
    <property type="protein sequence ID" value="KAF1962613.1"/>
    <property type="molecule type" value="Genomic_DNA"/>
</dbReference>
<proteinExistence type="predicted"/>
<keyword evidence="2" id="KW-1185">Reference proteome</keyword>
<protein>
    <submittedName>
        <fullName evidence="1">Uncharacterized protein</fullName>
    </submittedName>
</protein>
<dbReference type="Proteomes" id="UP000800035">
    <property type="component" value="Unassembled WGS sequence"/>
</dbReference>
<reference evidence="1" key="1">
    <citation type="journal article" date="2020" name="Stud. Mycol.">
        <title>101 Dothideomycetes genomes: a test case for predicting lifestyles and emergence of pathogens.</title>
        <authorList>
            <person name="Haridas S."/>
            <person name="Albert R."/>
            <person name="Binder M."/>
            <person name="Bloem J."/>
            <person name="Labutti K."/>
            <person name="Salamov A."/>
            <person name="Andreopoulos B."/>
            <person name="Baker S."/>
            <person name="Barry K."/>
            <person name="Bills G."/>
            <person name="Bluhm B."/>
            <person name="Cannon C."/>
            <person name="Castanera R."/>
            <person name="Culley D."/>
            <person name="Daum C."/>
            <person name="Ezra D."/>
            <person name="Gonzalez J."/>
            <person name="Henrissat B."/>
            <person name="Kuo A."/>
            <person name="Liang C."/>
            <person name="Lipzen A."/>
            <person name="Lutzoni F."/>
            <person name="Magnuson J."/>
            <person name="Mondo S."/>
            <person name="Nolan M."/>
            <person name="Ohm R."/>
            <person name="Pangilinan J."/>
            <person name="Park H.-J."/>
            <person name="Ramirez L."/>
            <person name="Alfaro M."/>
            <person name="Sun H."/>
            <person name="Tritt A."/>
            <person name="Yoshinaga Y."/>
            <person name="Zwiers L.-H."/>
            <person name="Turgeon B."/>
            <person name="Goodwin S."/>
            <person name="Spatafora J."/>
            <person name="Crous P."/>
            <person name="Grigoriev I."/>
        </authorList>
    </citation>
    <scope>NUCLEOTIDE SEQUENCE</scope>
    <source>
        <strain evidence="1">CBS 675.92</strain>
    </source>
</reference>
<organism evidence="1 2">
    <name type="scientific">Byssothecium circinans</name>
    <dbReference type="NCBI Taxonomy" id="147558"/>
    <lineage>
        <taxon>Eukaryota</taxon>
        <taxon>Fungi</taxon>
        <taxon>Dikarya</taxon>
        <taxon>Ascomycota</taxon>
        <taxon>Pezizomycotina</taxon>
        <taxon>Dothideomycetes</taxon>
        <taxon>Pleosporomycetidae</taxon>
        <taxon>Pleosporales</taxon>
        <taxon>Massarineae</taxon>
        <taxon>Massarinaceae</taxon>
        <taxon>Byssothecium</taxon>
    </lineage>
</organism>
<gene>
    <name evidence="1" type="ORF">CC80DRAFT_488023</name>
</gene>